<dbReference type="InterPro" id="IPR011990">
    <property type="entry name" value="TPR-like_helical_dom_sf"/>
</dbReference>
<evidence type="ECO:0000313" key="2">
    <source>
        <dbReference type="Proteomes" id="UP000694865"/>
    </source>
</evidence>
<feature type="region of interest" description="Disordered" evidence="1">
    <location>
        <begin position="375"/>
        <end position="409"/>
    </location>
</feature>
<dbReference type="Gene3D" id="1.25.40.10">
    <property type="entry name" value="Tetratricopeptide repeat domain"/>
    <property type="match status" value="2"/>
</dbReference>
<feature type="compositionally biased region" description="Acidic residues" evidence="1">
    <location>
        <begin position="378"/>
        <end position="409"/>
    </location>
</feature>
<reference evidence="3" key="1">
    <citation type="submission" date="2025-08" db="UniProtKB">
        <authorList>
            <consortium name="RefSeq"/>
        </authorList>
    </citation>
    <scope>IDENTIFICATION</scope>
    <source>
        <tissue evidence="3">Testes</tissue>
    </source>
</reference>
<feature type="region of interest" description="Disordered" evidence="1">
    <location>
        <begin position="1"/>
        <end position="45"/>
    </location>
</feature>
<name>A0ABM0LVU5_SACKO</name>
<feature type="compositionally biased region" description="Basic residues" evidence="1">
    <location>
        <begin position="8"/>
        <end position="24"/>
    </location>
</feature>
<dbReference type="CDD" id="cd24142">
    <property type="entry name" value="ACL4-like"/>
    <property type="match status" value="1"/>
</dbReference>
<keyword evidence="2" id="KW-1185">Reference proteome</keyword>
<dbReference type="PANTHER" id="PTHR28654">
    <property type="entry name" value="AXIN INTERACTOR, DORSALIZATION-ASSOCIATED PROTEIN"/>
    <property type="match status" value="1"/>
</dbReference>
<dbReference type="InterPro" id="IPR019734">
    <property type="entry name" value="TPR_rpt"/>
</dbReference>
<evidence type="ECO:0000313" key="3">
    <source>
        <dbReference type="RefSeq" id="XP_006811886.1"/>
    </source>
</evidence>
<proteinExistence type="predicted"/>
<accession>A0ABM0LVU5</accession>
<sequence length="409" mass="46729">MGRSKKDQLRKKKAKLVQKKRALKKNTSQEEKSTRPKKKVVSKNLEPDLTVAESKSKYNIDQLLDKTEDYIDTFNYELAQKFCQRALELDPENTRALETSGMLLLEMGDAENAKKISLQTFTHCFGRAVAVQPNEGHSKYMYLGQICEGQQAVECFQKGIELMLKGKEKENQGQKIEGACACPDEDMSATDRDISKAYCSIAEIYLTDSCFEADAEDRCKSSLDKAIEYNSNNAEALQLLSSYHLSKNNLQEAKDVLNKSLSLWLPQWQQFQLDADGIDALEPCPLDYQCRITTAKLLIELQMFEKSIDVLENLLEEDDEVVIVWYLIGWSNYLLTTDEHKKAARFYLQSAHTLFSKVQCDDDEMLKHIEELLKELGPGEEEDEEEDDEVTMDADDFSSCSSEDDEMEQ</sequence>
<evidence type="ECO:0000256" key="1">
    <source>
        <dbReference type="SAM" id="MobiDB-lite"/>
    </source>
</evidence>
<dbReference type="GeneID" id="102807988"/>
<dbReference type="Proteomes" id="UP000694865">
    <property type="component" value="Unplaced"/>
</dbReference>
<gene>
    <name evidence="3" type="primary">LOC102807988</name>
</gene>
<dbReference type="PANTHER" id="PTHR28654:SF1">
    <property type="entry name" value="AXIN INTERACTOR, DORSALIZATION-ASSOCIATED PROTEIN"/>
    <property type="match status" value="1"/>
</dbReference>
<dbReference type="RefSeq" id="XP_006811886.1">
    <property type="nucleotide sequence ID" value="XM_006811823.1"/>
</dbReference>
<protein>
    <submittedName>
        <fullName evidence="3">UPF0661 TPR repeat-containing protein C16D10.01c-like</fullName>
    </submittedName>
</protein>
<dbReference type="SUPFAM" id="SSF48452">
    <property type="entry name" value="TPR-like"/>
    <property type="match status" value="1"/>
</dbReference>
<organism evidence="2 3">
    <name type="scientific">Saccoglossus kowalevskii</name>
    <name type="common">Acorn worm</name>
    <dbReference type="NCBI Taxonomy" id="10224"/>
    <lineage>
        <taxon>Eukaryota</taxon>
        <taxon>Metazoa</taxon>
        <taxon>Hemichordata</taxon>
        <taxon>Enteropneusta</taxon>
        <taxon>Harrimaniidae</taxon>
        <taxon>Saccoglossus</taxon>
    </lineage>
</organism>
<dbReference type="Pfam" id="PF13181">
    <property type="entry name" value="TPR_8"/>
    <property type="match status" value="2"/>
</dbReference>